<evidence type="ECO:0000256" key="7">
    <source>
        <dbReference type="ARBA" id="ARBA00022763"/>
    </source>
</evidence>
<dbReference type="FunFam" id="3.40.50.1010:FF:000003">
    <property type="entry name" value="Flap endonuclease 1"/>
    <property type="match status" value="1"/>
</dbReference>
<protein>
    <recommendedName>
        <fullName evidence="15">Flap endonuclease 1</fullName>
        <shortName evidence="15">FEN-1</shortName>
        <ecNumber evidence="15">3.1.-.-</ecNumber>
    </recommendedName>
    <alternativeName>
        <fullName evidence="15">Flap structure-specific endonuclease 1</fullName>
    </alternativeName>
</protein>
<organism evidence="19 20">
    <name type="scientific">Lichtheimia corymbifera JMRC:FSU:9682</name>
    <dbReference type="NCBI Taxonomy" id="1263082"/>
    <lineage>
        <taxon>Eukaryota</taxon>
        <taxon>Fungi</taxon>
        <taxon>Fungi incertae sedis</taxon>
        <taxon>Mucoromycota</taxon>
        <taxon>Mucoromycotina</taxon>
        <taxon>Mucoromycetes</taxon>
        <taxon>Mucorales</taxon>
        <taxon>Lichtheimiaceae</taxon>
        <taxon>Lichtheimia</taxon>
    </lineage>
</organism>
<keyword evidence="9 15" id="KW-0269">Exonuclease</keyword>
<dbReference type="EMBL" id="CBTN010000002">
    <property type="protein sequence ID" value="CDH49032.1"/>
    <property type="molecule type" value="Genomic_DNA"/>
</dbReference>
<dbReference type="GO" id="GO:0003677">
    <property type="term" value="F:DNA binding"/>
    <property type="evidence" value="ECO:0007669"/>
    <property type="project" value="UniProtKB-UniRule"/>
</dbReference>
<dbReference type="CDD" id="cd09907">
    <property type="entry name" value="H3TH_FEN1-Euk"/>
    <property type="match status" value="1"/>
</dbReference>
<dbReference type="AlphaFoldDB" id="A0A068RHE1"/>
<dbReference type="InterPro" id="IPR008918">
    <property type="entry name" value="HhH2"/>
</dbReference>
<dbReference type="OrthoDB" id="1937206at2759"/>
<keyword evidence="7 15" id="KW-0227">DNA damage</keyword>
<evidence type="ECO:0000256" key="1">
    <source>
        <dbReference type="ARBA" id="ARBA00004173"/>
    </source>
</evidence>
<comment type="cofactor">
    <cofactor evidence="15">
        <name>Mg(2+)</name>
        <dbReference type="ChEBI" id="CHEBI:18420"/>
    </cofactor>
    <text evidence="15">Binds 2 magnesium ions per subunit. They probably participate in the reaction catalyzed by the enzyme. May bind an additional third magnesium ion after substrate binding.</text>
</comment>
<evidence type="ECO:0000256" key="5">
    <source>
        <dbReference type="ARBA" id="ARBA00022723"/>
    </source>
</evidence>
<evidence type="ECO:0000313" key="20">
    <source>
        <dbReference type="Proteomes" id="UP000027586"/>
    </source>
</evidence>
<reference evidence="19" key="1">
    <citation type="submission" date="2013-08" db="EMBL/GenBank/DDBJ databases">
        <title>Gene expansion shapes genome architecture in the human pathogen Lichtheimia corymbifera: an evolutionary genomics analysis in the ancient terrestrial Mucorales (Mucoromycotina).</title>
        <authorList>
            <person name="Schwartze V.U."/>
            <person name="Winter S."/>
            <person name="Shelest E."/>
            <person name="Marcet-Houben M."/>
            <person name="Horn F."/>
            <person name="Wehner S."/>
            <person name="Hoffmann K."/>
            <person name="Riege K."/>
            <person name="Sammeth M."/>
            <person name="Nowrousian M."/>
            <person name="Valiante V."/>
            <person name="Linde J."/>
            <person name="Jacobsen I.D."/>
            <person name="Marz M."/>
            <person name="Brakhage A.A."/>
            <person name="Gabaldon T."/>
            <person name="Bocker S."/>
            <person name="Voigt K."/>
        </authorList>
    </citation>
    <scope>NUCLEOTIDE SEQUENCE [LARGE SCALE GENOMIC DNA]</scope>
    <source>
        <strain evidence="19">FSU 9682</strain>
    </source>
</reference>
<dbReference type="GO" id="GO:0017108">
    <property type="term" value="F:5'-flap endonuclease activity"/>
    <property type="evidence" value="ECO:0007669"/>
    <property type="project" value="UniProtKB-UniRule"/>
</dbReference>
<dbReference type="InterPro" id="IPR029060">
    <property type="entry name" value="PIN-like_dom_sf"/>
</dbReference>
<dbReference type="Gene3D" id="1.10.150.20">
    <property type="entry name" value="5' to 3' exonuclease, C-terminal subdomain"/>
    <property type="match status" value="1"/>
</dbReference>
<keyword evidence="13 15" id="KW-0539">Nucleus</keyword>
<evidence type="ECO:0000256" key="10">
    <source>
        <dbReference type="ARBA" id="ARBA00022842"/>
    </source>
</evidence>
<evidence type="ECO:0000256" key="14">
    <source>
        <dbReference type="ARBA" id="ARBA00034726"/>
    </source>
</evidence>
<dbReference type="PRINTS" id="PR00853">
    <property type="entry name" value="XPGRADSUPER"/>
</dbReference>
<dbReference type="Proteomes" id="UP000027586">
    <property type="component" value="Unassembled WGS sequence"/>
</dbReference>
<evidence type="ECO:0000256" key="11">
    <source>
        <dbReference type="ARBA" id="ARBA00023128"/>
    </source>
</evidence>
<feature type="region of interest" description="Disordered" evidence="16">
    <location>
        <begin position="342"/>
        <end position="381"/>
    </location>
</feature>
<dbReference type="GO" id="GO:0005739">
    <property type="term" value="C:mitochondrion"/>
    <property type="evidence" value="ECO:0007669"/>
    <property type="project" value="UniProtKB-SubCell"/>
</dbReference>
<keyword evidence="8 15" id="KW-0378">Hydrolase</keyword>
<evidence type="ECO:0000256" key="4">
    <source>
        <dbReference type="ARBA" id="ARBA00022722"/>
    </source>
</evidence>
<dbReference type="GO" id="GO:0006284">
    <property type="term" value="P:base-excision repair"/>
    <property type="evidence" value="ECO:0007669"/>
    <property type="project" value="UniProtKB-UniRule"/>
</dbReference>
<dbReference type="PROSITE" id="PS00842">
    <property type="entry name" value="XPG_2"/>
    <property type="match status" value="1"/>
</dbReference>
<evidence type="ECO:0000256" key="3">
    <source>
        <dbReference type="ARBA" id="ARBA00022705"/>
    </source>
</evidence>
<dbReference type="SUPFAM" id="SSF88723">
    <property type="entry name" value="PIN domain-like"/>
    <property type="match status" value="1"/>
</dbReference>
<dbReference type="GO" id="GO:0008409">
    <property type="term" value="F:5'-3' exonuclease activity"/>
    <property type="evidence" value="ECO:0007669"/>
    <property type="project" value="UniProtKB-UniRule"/>
</dbReference>
<keyword evidence="12 15" id="KW-0234">DNA repair</keyword>
<comment type="caution">
    <text evidence="19">The sequence shown here is derived from an EMBL/GenBank/DDBJ whole genome shotgun (WGS) entry which is preliminary data.</text>
</comment>
<dbReference type="InterPro" id="IPR036279">
    <property type="entry name" value="5-3_exonuclease_C_sf"/>
</dbReference>
<evidence type="ECO:0000256" key="2">
    <source>
        <dbReference type="ARBA" id="ARBA00022553"/>
    </source>
</evidence>
<dbReference type="Gene3D" id="3.40.50.1010">
    <property type="entry name" value="5'-nuclease"/>
    <property type="match status" value="1"/>
</dbReference>
<keyword evidence="2 15" id="KW-0597">Phosphoprotein</keyword>
<evidence type="ECO:0000259" key="17">
    <source>
        <dbReference type="SMART" id="SM00484"/>
    </source>
</evidence>
<dbReference type="InterPro" id="IPR006085">
    <property type="entry name" value="XPG_DNA_repair_N"/>
</dbReference>
<evidence type="ECO:0000256" key="13">
    <source>
        <dbReference type="ARBA" id="ARBA00023242"/>
    </source>
</evidence>
<dbReference type="PROSITE" id="PS00841">
    <property type="entry name" value="XPG_1"/>
    <property type="match status" value="1"/>
</dbReference>
<dbReference type="InterPro" id="IPR006084">
    <property type="entry name" value="XPG/Rad2"/>
</dbReference>
<comment type="subcellular location">
    <subcellularLocation>
        <location evidence="1 15">Mitochondrion</location>
    </subcellularLocation>
    <subcellularLocation>
        <location evidence="15">Nucleus</location>
        <location evidence="15">Nucleolus</location>
    </subcellularLocation>
    <subcellularLocation>
        <location evidence="15">Nucleus</location>
        <location evidence="15">Nucleoplasm</location>
    </subcellularLocation>
    <text evidence="15">Resides mostly in the nucleoli and relocalizes to the nucleoplasm upon DNA damage.</text>
</comment>
<accession>A0A068RHE1</accession>
<dbReference type="SMART" id="SM00279">
    <property type="entry name" value="HhH2"/>
    <property type="match status" value="1"/>
</dbReference>
<proteinExistence type="inferred from homology"/>
<evidence type="ECO:0000259" key="18">
    <source>
        <dbReference type="SMART" id="SM00485"/>
    </source>
</evidence>
<dbReference type="EC" id="3.1.-.-" evidence="15"/>
<dbReference type="InterPro" id="IPR019974">
    <property type="entry name" value="XPG_CS"/>
</dbReference>
<dbReference type="CDD" id="cd09867">
    <property type="entry name" value="PIN_FEN1"/>
    <property type="match status" value="1"/>
</dbReference>
<dbReference type="FunFam" id="1.10.150.20:FF:000009">
    <property type="entry name" value="Flap endonuclease 1"/>
    <property type="match status" value="1"/>
</dbReference>
<dbReference type="GO" id="GO:0043137">
    <property type="term" value="P:DNA replication, removal of RNA primer"/>
    <property type="evidence" value="ECO:0007669"/>
    <property type="project" value="UniProtKB-UniRule"/>
</dbReference>
<evidence type="ECO:0000256" key="6">
    <source>
        <dbReference type="ARBA" id="ARBA00022759"/>
    </source>
</evidence>
<dbReference type="SMART" id="SM00485">
    <property type="entry name" value="XPGN"/>
    <property type="match status" value="1"/>
</dbReference>
<sequence length="381" mass="42974">MGIHGLTKLISEHAPDAIKSHSIDSYFGRKVAIDASMSIYQFMIAVRQQDGQMLTNEQGETTSHLMGMFYRTVRMVDNGIKPVYVFDGKPPTMKSGELAKRKARKEEAQASLEEANEVGTSEEVARYTKRTVRVTKEHNDECKRLLKLMGIPYVEAPCEAEAQCAALAKANLVFAAASEDMDTLTFGSPRLLRHLTFSEQRKMPIDEVHLDKALEGLGLSHEEFIDLCIMLGCDYVDSIKGVGPARAYSLIKEHKTIDEALKHLPEKLRENVPKEWKYDEARELFRVPDVLPSTDKVELKWELPDVEAIVDFMVKEKGFSEDRIRKSCEKLTKNVKAATQSRMSDFFRSVPSKPSPASGNALKKRKEAPEAKGKPKNKRKK</sequence>
<dbReference type="VEuPathDB" id="FungiDB:LCOR_00793.1"/>
<keyword evidence="4 15" id="KW-0540">Nuclease</keyword>
<comment type="function">
    <text evidence="15">Structure-specific nuclease with 5'-flap endonuclease and 5'-3' exonuclease activities involved in DNA replication and repair. During DNA replication, cleaves the 5'-overhanging flap structure that is generated by displacement synthesis when DNA polymerase encounters the 5'-end of a downstream Okazaki fragment. It enters the flap from the 5'-end and then tracks to cleave the flap base, leaving a nick for ligation. Also involved in the long patch base excision repair (LP-BER) pathway, by cleaving within the apurinic/apyrimidinic (AP) site-terminated flap. Acts as a genome stabilization factor that prevents flaps from equilibrating into structures that lead to duplications and deletions. Also possesses 5'-3' exonuclease activity on nicked or gapped double-stranded DNA, and exhibits RNase H activity. Also involved in replication and repair of rDNA and in repairing mitochondrial DNA.</text>
</comment>
<dbReference type="SMART" id="SM00484">
    <property type="entry name" value="XPGI"/>
    <property type="match status" value="1"/>
</dbReference>
<keyword evidence="11 15" id="KW-0496">Mitochondrion</keyword>
<feature type="domain" description="XPG N-terminal" evidence="18">
    <location>
        <begin position="1"/>
        <end position="108"/>
    </location>
</feature>
<dbReference type="GO" id="GO:0005654">
    <property type="term" value="C:nucleoplasm"/>
    <property type="evidence" value="ECO:0007669"/>
    <property type="project" value="UniProtKB-SubCell"/>
</dbReference>
<dbReference type="HAMAP" id="MF_00614">
    <property type="entry name" value="Fen"/>
    <property type="match status" value="1"/>
</dbReference>
<dbReference type="Pfam" id="PF00752">
    <property type="entry name" value="XPG_N"/>
    <property type="match status" value="1"/>
</dbReference>
<keyword evidence="20" id="KW-1185">Reference proteome</keyword>
<dbReference type="InterPro" id="IPR006086">
    <property type="entry name" value="XPG-I_dom"/>
</dbReference>
<dbReference type="PANTHER" id="PTHR11081">
    <property type="entry name" value="FLAP ENDONUCLEASE FAMILY MEMBER"/>
    <property type="match status" value="1"/>
</dbReference>
<evidence type="ECO:0000256" key="9">
    <source>
        <dbReference type="ARBA" id="ARBA00022839"/>
    </source>
</evidence>
<feature type="domain" description="XPG-I" evidence="17">
    <location>
        <begin position="147"/>
        <end position="219"/>
    </location>
</feature>
<dbReference type="GO" id="GO:0005730">
    <property type="term" value="C:nucleolus"/>
    <property type="evidence" value="ECO:0007669"/>
    <property type="project" value="UniProtKB-SubCell"/>
</dbReference>
<dbReference type="Pfam" id="PF00867">
    <property type="entry name" value="XPG_I"/>
    <property type="match status" value="1"/>
</dbReference>
<dbReference type="InterPro" id="IPR023426">
    <property type="entry name" value="Flap_endonuc"/>
</dbReference>
<evidence type="ECO:0000313" key="19">
    <source>
        <dbReference type="EMBL" id="CDH49032.1"/>
    </source>
</evidence>
<evidence type="ECO:0000256" key="8">
    <source>
        <dbReference type="ARBA" id="ARBA00022801"/>
    </source>
</evidence>
<name>A0A068RHE1_9FUNG</name>
<dbReference type="PANTHER" id="PTHR11081:SF9">
    <property type="entry name" value="FLAP ENDONUCLEASE 1"/>
    <property type="match status" value="1"/>
</dbReference>
<keyword evidence="10 15" id="KW-0460">Magnesium</keyword>
<keyword evidence="6 15" id="KW-0255">Endonuclease</keyword>
<keyword evidence="3 15" id="KW-0235">DNA replication</keyword>
<gene>
    <name evidence="19" type="ORF">LCOR_00793.1</name>
</gene>
<keyword evidence="5 15" id="KW-0479">Metal-binding</keyword>
<dbReference type="STRING" id="1263082.A0A068RHE1"/>
<comment type="similarity">
    <text evidence="14 15">Belongs to the XPG/RAD2 endonuclease family. FEN1 subfamily.</text>
</comment>
<dbReference type="GO" id="GO:0000287">
    <property type="term" value="F:magnesium ion binding"/>
    <property type="evidence" value="ECO:0007669"/>
    <property type="project" value="UniProtKB-UniRule"/>
</dbReference>
<evidence type="ECO:0000256" key="16">
    <source>
        <dbReference type="SAM" id="MobiDB-lite"/>
    </source>
</evidence>
<dbReference type="SUPFAM" id="SSF47807">
    <property type="entry name" value="5' to 3' exonuclease, C-terminal subdomain"/>
    <property type="match status" value="1"/>
</dbReference>
<evidence type="ECO:0000256" key="12">
    <source>
        <dbReference type="ARBA" id="ARBA00023204"/>
    </source>
</evidence>
<evidence type="ECO:0000256" key="15">
    <source>
        <dbReference type="HAMAP-Rule" id="MF_03140"/>
    </source>
</evidence>